<dbReference type="AlphaFoldDB" id="A0A0C3BPY4"/>
<proteinExistence type="predicted"/>
<dbReference type="EMBL" id="KN824277">
    <property type="protein sequence ID" value="KIM34124.1"/>
    <property type="molecule type" value="Genomic_DNA"/>
</dbReference>
<feature type="compositionally biased region" description="Polar residues" evidence="1">
    <location>
        <begin position="1"/>
        <end position="16"/>
    </location>
</feature>
<gene>
    <name evidence="2" type="ORF">M408DRAFT_19078</name>
</gene>
<evidence type="ECO:0000256" key="1">
    <source>
        <dbReference type="SAM" id="MobiDB-lite"/>
    </source>
</evidence>
<feature type="region of interest" description="Disordered" evidence="1">
    <location>
        <begin position="1"/>
        <end position="30"/>
    </location>
</feature>
<accession>A0A0C3BPY4</accession>
<protein>
    <submittedName>
        <fullName evidence="2">Uncharacterized protein</fullName>
    </submittedName>
</protein>
<dbReference type="Proteomes" id="UP000054097">
    <property type="component" value="Unassembled WGS sequence"/>
</dbReference>
<reference evidence="3" key="2">
    <citation type="submission" date="2015-01" db="EMBL/GenBank/DDBJ databases">
        <title>Evolutionary Origins and Diversification of the Mycorrhizal Mutualists.</title>
        <authorList>
            <consortium name="DOE Joint Genome Institute"/>
            <consortium name="Mycorrhizal Genomics Consortium"/>
            <person name="Kohler A."/>
            <person name="Kuo A."/>
            <person name="Nagy L.G."/>
            <person name="Floudas D."/>
            <person name="Copeland A."/>
            <person name="Barry K.W."/>
            <person name="Cichocki N."/>
            <person name="Veneault-Fourrey C."/>
            <person name="LaButti K."/>
            <person name="Lindquist E.A."/>
            <person name="Lipzen A."/>
            <person name="Lundell T."/>
            <person name="Morin E."/>
            <person name="Murat C."/>
            <person name="Riley R."/>
            <person name="Ohm R."/>
            <person name="Sun H."/>
            <person name="Tunlid A."/>
            <person name="Henrissat B."/>
            <person name="Grigoriev I.V."/>
            <person name="Hibbett D.S."/>
            <person name="Martin F."/>
        </authorList>
    </citation>
    <scope>NUCLEOTIDE SEQUENCE [LARGE SCALE GENOMIC DNA]</scope>
    <source>
        <strain evidence="3">MAFF 305830</strain>
    </source>
</reference>
<sequence>MRVSGQLLSSAKNTNYQHHRYPESTPNTEHIAKVDDDFGSTNFGENLRRICARNALREYIRSADPAESINALIELARLDEETQNAILERLETGS</sequence>
<reference evidence="2 3" key="1">
    <citation type="submission" date="2014-04" db="EMBL/GenBank/DDBJ databases">
        <authorList>
            <consortium name="DOE Joint Genome Institute"/>
            <person name="Kuo A."/>
            <person name="Zuccaro A."/>
            <person name="Kohler A."/>
            <person name="Nagy L.G."/>
            <person name="Floudas D."/>
            <person name="Copeland A."/>
            <person name="Barry K.W."/>
            <person name="Cichocki N."/>
            <person name="Veneault-Fourrey C."/>
            <person name="LaButti K."/>
            <person name="Lindquist E.A."/>
            <person name="Lipzen A."/>
            <person name="Lundell T."/>
            <person name="Morin E."/>
            <person name="Murat C."/>
            <person name="Sun H."/>
            <person name="Tunlid A."/>
            <person name="Henrissat B."/>
            <person name="Grigoriev I.V."/>
            <person name="Hibbett D.S."/>
            <person name="Martin F."/>
            <person name="Nordberg H.P."/>
            <person name="Cantor M.N."/>
            <person name="Hua S.X."/>
        </authorList>
    </citation>
    <scope>NUCLEOTIDE SEQUENCE [LARGE SCALE GENOMIC DNA]</scope>
    <source>
        <strain evidence="2 3">MAFF 305830</strain>
    </source>
</reference>
<dbReference type="HOGENOM" id="CLU_2387547_0_0_1"/>
<evidence type="ECO:0000313" key="3">
    <source>
        <dbReference type="Proteomes" id="UP000054097"/>
    </source>
</evidence>
<evidence type="ECO:0000313" key="2">
    <source>
        <dbReference type="EMBL" id="KIM34124.1"/>
    </source>
</evidence>
<organism evidence="2 3">
    <name type="scientific">Serendipita vermifera MAFF 305830</name>
    <dbReference type="NCBI Taxonomy" id="933852"/>
    <lineage>
        <taxon>Eukaryota</taxon>
        <taxon>Fungi</taxon>
        <taxon>Dikarya</taxon>
        <taxon>Basidiomycota</taxon>
        <taxon>Agaricomycotina</taxon>
        <taxon>Agaricomycetes</taxon>
        <taxon>Sebacinales</taxon>
        <taxon>Serendipitaceae</taxon>
        <taxon>Serendipita</taxon>
    </lineage>
</organism>
<name>A0A0C3BPY4_SERVB</name>
<keyword evidence="3" id="KW-1185">Reference proteome</keyword>